<dbReference type="Pfam" id="PF13002">
    <property type="entry name" value="LDB19"/>
    <property type="match status" value="1"/>
</dbReference>
<dbReference type="EMBL" id="CAJVRM010000083">
    <property type="protein sequence ID" value="CAG8973885.1"/>
    <property type="molecule type" value="Genomic_DNA"/>
</dbReference>
<feature type="region of interest" description="Disordered" evidence="1">
    <location>
        <begin position="483"/>
        <end position="511"/>
    </location>
</feature>
<feature type="compositionally biased region" description="Low complexity" evidence="1">
    <location>
        <begin position="492"/>
        <end position="511"/>
    </location>
</feature>
<evidence type="ECO:0000313" key="3">
    <source>
        <dbReference type="EMBL" id="CAG8973885.1"/>
    </source>
</evidence>
<dbReference type="GO" id="GO:0070086">
    <property type="term" value="P:ubiquitin-dependent endocytosis"/>
    <property type="evidence" value="ECO:0007669"/>
    <property type="project" value="TreeGrafter"/>
</dbReference>
<dbReference type="InterPro" id="IPR050357">
    <property type="entry name" value="Arrestin_domain-protein"/>
</dbReference>
<dbReference type="GO" id="GO:0030674">
    <property type="term" value="F:protein-macromolecule adaptor activity"/>
    <property type="evidence" value="ECO:0007669"/>
    <property type="project" value="TreeGrafter"/>
</dbReference>
<dbReference type="OrthoDB" id="3832628at2759"/>
<protein>
    <recommendedName>
        <fullName evidence="2">LDB19 N-terminal domain-containing protein</fullName>
    </recommendedName>
</protein>
<dbReference type="GO" id="GO:0031625">
    <property type="term" value="F:ubiquitin protein ligase binding"/>
    <property type="evidence" value="ECO:0007669"/>
    <property type="project" value="TreeGrafter"/>
</dbReference>
<reference evidence="3" key="1">
    <citation type="submission" date="2021-07" db="EMBL/GenBank/DDBJ databases">
        <authorList>
            <person name="Durling M."/>
        </authorList>
    </citation>
    <scope>NUCLEOTIDE SEQUENCE</scope>
</reference>
<dbReference type="PANTHER" id="PTHR11188">
    <property type="entry name" value="ARRESTIN DOMAIN CONTAINING PROTEIN"/>
    <property type="match status" value="1"/>
</dbReference>
<organism evidence="3 4">
    <name type="scientific">Hymenoscyphus albidus</name>
    <dbReference type="NCBI Taxonomy" id="595503"/>
    <lineage>
        <taxon>Eukaryota</taxon>
        <taxon>Fungi</taxon>
        <taxon>Dikarya</taxon>
        <taxon>Ascomycota</taxon>
        <taxon>Pezizomycotina</taxon>
        <taxon>Leotiomycetes</taxon>
        <taxon>Helotiales</taxon>
        <taxon>Helotiaceae</taxon>
        <taxon>Hymenoscyphus</taxon>
    </lineage>
</organism>
<dbReference type="Proteomes" id="UP000701801">
    <property type="component" value="Unassembled WGS sequence"/>
</dbReference>
<evidence type="ECO:0000256" key="1">
    <source>
        <dbReference type="SAM" id="MobiDB-lite"/>
    </source>
</evidence>
<feature type="region of interest" description="Disordered" evidence="1">
    <location>
        <begin position="21"/>
        <end position="50"/>
    </location>
</feature>
<evidence type="ECO:0000313" key="4">
    <source>
        <dbReference type="Proteomes" id="UP000701801"/>
    </source>
</evidence>
<feature type="domain" description="LDB19 N-terminal" evidence="2">
    <location>
        <begin position="144"/>
        <end position="319"/>
    </location>
</feature>
<dbReference type="AlphaFoldDB" id="A0A9N9LIQ1"/>
<dbReference type="PANTHER" id="PTHR11188:SF76">
    <property type="entry name" value="PROTEIN LDB19"/>
    <property type="match status" value="1"/>
</dbReference>
<sequence>MPHKVVAPFAFLRSLSGISPEVQEAKKPQSQRRLSNSQSPSRPTISDRTNSNISVQMMMDRSVKILAETRRDGVAHKRLSFPRMHSPKTNNRNSLQSHHASLDAVIESPPLVFYGPAASSTGALLSGILKLHINEDFMAVESFKMVLELQVGRKKPFHAHCQDCLHQATELTSWNFLQGPATLKRGEHDFPWSFLLPGHLPATMKAALSSIDYVLKAVVVPKTGESFKLSRQLDVKRAIYPSLEPRHSIRIFPPTNLTAKCLLPNVIHPIGESTMTMKMDGIVKRNADTKSQTQWKLKRLTWRLDETQKQISPACPKHALKTGAGEGAKKGVPHQDTRSIGSAELKSGWKADYSSTDGEIEFEFPFGIRPDANPTCDMKTEDGTEISHVLVVEMIVAEEFAPLKKPNQITPTGAARVLRMHFNVTVTERAGLGISWDEESPPLYQNVPVSPPAYANADLYEGGPIPDYDDLLPLDSSSLDNSPAVSLRNILGSSGSRPSTRSASRPTSSEP</sequence>
<gene>
    <name evidence="3" type="ORF">HYALB_00003663</name>
</gene>
<dbReference type="GO" id="GO:0005886">
    <property type="term" value="C:plasma membrane"/>
    <property type="evidence" value="ECO:0007669"/>
    <property type="project" value="TreeGrafter"/>
</dbReference>
<evidence type="ECO:0000259" key="2">
    <source>
        <dbReference type="Pfam" id="PF13002"/>
    </source>
</evidence>
<dbReference type="GO" id="GO:0005829">
    <property type="term" value="C:cytosol"/>
    <property type="evidence" value="ECO:0007669"/>
    <property type="project" value="TreeGrafter"/>
</dbReference>
<comment type="caution">
    <text evidence="3">The sequence shown here is derived from an EMBL/GenBank/DDBJ whole genome shotgun (WGS) entry which is preliminary data.</text>
</comment>
<accession>A0A9N9LIQ1</accession>
<dbReference type="Gene3D" id="2.60.40.640">
    <property type="match status" value="1"/>
</dbReference>
<dbReference type="InterPro" id="IPR014752">
    <property type="entry name" value="Arrestin-like_C"/>
</dbReference>
<proteinExistence type="predicted"/>
<keyword evidence="4" id="KW-1185">Reference proteome</keyword>
<dbReference type="InterPro" id="IPR024391">
    <property type="entry name" value="LDB19_N"/>
</dbReference>
<feature type="compositionally biased region" description="Polar residues" evidence="1">
    <location>
        <begin position="31"/>
        <end position="50"/>
    </location>
</feature>
<name>A0A9N9LIQ1_9HELO</name>